<dbReference type="EMBL" id="HBIR01023722">
    <property type="protein sequence ID" value="CAE0550531.1"/>
    <property type="molecule type" value="Transcribed_RNA"/>
</dbReference>
<sequence length="423" mass="45479">MATALIDSSFPAISSLLEAAPSVAGTACASYMKAATALMAARLGLVERSVTVDGLPWTYLERPAVGVSTAGGRTTILLHGMSMSLHEFIPCAHALRSLPGRLLLLPYLGHDDDARPLPDGRLKRHPDVDEGTAWMLKLIEALGVVDYNLVGYSLGGSTALALAAHSHGIRRIVCLNPGFAEAVGDAEARVRLCEVYAYTDAPSARRFVDECLTPADKGYAVQGWVGELFQRAMPMPAYLRTMYEGMMASYDDHLTSKWVPALLRRGPGRAPPVLCIASEGDRVIRHDAVRRLCEEWAAAGLDVSFLSQPGYGHWFSDKGSSLVKFWSYFEATAPAVLDFLAPRPRAVPRRPPAAYPASEYPASDCPAPDPLTRHSAMRTRSAGAAGARSPVGRKTQGSQAAEPRPADPPERPSELSARATFLS</sequence>
<dbReference type="InterPro" id="IPR000073">
    <property type="entry name" value="AB_hydrolase_1"/>
</dbReference>
<dbReference type="Gene3D" id="3.40.50.1820">
    <property type="entry name" value="alpha/beta hydrolase"/>
    <property type="match status" value="1"/>
</dbReference>
<gene>
    <name evidence="3" type="ORF">EHUX00137_LOCUS18180</name>
</gene>
<evidence type="ECO:0000256" key="1">
    <source>
        <dbReference type="SAM" id="MobiDB-lite"/>
    </source>
</evidence>
<accession>A0A7S3SC92</accession>
<feature type="region of interest" description="Disordered" evidence="1">
    <location>
        <begin position="348"/>
        <end position="423"/>
    </location>
</feature>
<dbReference type="AlphaFoldDB" id="A0A7S3SC92"/>
<evidence type="ECO:0000313" key="3">
    <source>
        <dbReference type="EMBL" id="CAE0550531.1"/>
    </source>
</evidence>
<feature type="domain" description="AB hydrolase-1" evidence="2">
    <location>
        <begin position="76"/>
        <end position="316"/>
    </location>
</feature>
<reference evidence="3" key="1">
    <citation type="submission" date="2021-01" db="EMBL/GenBank/DDBJ databases">
        <authorList>
            <person name="Corre E."/>
            <person name="Pelletier E."/>
            <person name="Niang G."/>
            <person name="Scheremetjew M."/>
            <person name="Finn R."/>
            <person name="Kale V."/>
            <person name="Holt S."/>
            <person name="Cochrane G."/>
            <person name="Meng A."/>
            <person name="Brown T."/>
            <person name="Cohen L."/>
        </authorList>
    </citation>
    <scope>NUCLEOTIDE SEQUENCE</scope>
    <source>
        <strain evidence="3">379</strain>
    </source>
</reference>
<feature type="compositionally biased region" description="Low complexity" evidence="1">
    <location>
        <begin position="378"/>
        <end position="393"/>
    </location>
</feature>
<dbReference type="Pfam" id="PF00561">
    <property type="entry name" value="Abhydrolase_1"/>
    <property type="match status" value="1"/>
</dbReference>
<dbReference type="InterPro" id="IPR029058">
    <property type="entry name" value="AB_hydrolase_fold"/>
</dbReference>
<evidence type="ECO:0000259" key="2">
    <source>
        <dbReference type="Pfam" id="PF00561"/>
    </source>
</evidence>
<feature type="compositionally biased region" description="Basic and acidic residues" evidence="1">
    <location>
        <begin position="404"/>
        <end position="413"/>
    </location>
</feature>
<organism evidence="3">
    <name type="scientific">Emiliania huxleyi</name>
    <name type="common">Coccolithophore</name>
    <name type="synonym">Pontosphaera huxleyi</name>
    <dbReference type="NCBI Taxonomy" id="2903"/>
    <lineage>
        <taxon>Eukaryota</taxon>
        <taxon>Haptista</taxon>
        <taxon>Haptophyta</taxon>
        <taxon>Prymnesiophyceae</taxon>
        <taxon>Isochrysidales</taxon>
        <taxon>Noelaerhabdaceae</taxon>
        <taxon>Emiliania</taxon>
    </lineage>
</organism>
<protein>
    <recommendedName>
        <fullName evidence="2">AB hydrolase-1 domain-containing protein</fullName>
    </recommendedName>
</protein>
<proteinExistence type="predicted"/>
<name>A0A7S3SC92_EMIHU</name>
<dbReference type="SUPFAM" id="SSF53474">
    <property type="entry name" value="alpha/beta-Hydrolases"/>
    <property type="match status" value="1"/>
</dbReference>